<keyword evidence="4" id="KW-1185">Reference proteome</keyword>
<dbReference type="EnsemblPlants" id="AET00673">
    <property type="protein sequence ID" value="AET00673"/>
    <property type="gene ID" value="MTR_5g094650"/>
</dbReference>
<dbReference type="EMBL" id="CM001221">
    <property type="protein sequence ID" value="AET00673.1"/>
    <property type="molecule type" value="Genomic_DNA"/>
</dbReference>
<keyword evidence="1" id="KW-1133">Transmembrane helix</keyword>
<keyword evidence="1 2" id="KW-0812">Transmembrane</keyword>
<keyword evidence="1" id="KW-0472">Membrane</keyword>
<protein>
    <submittedName>
        <fullName evidence="2">Transmembrane protein, putative</fullName>
    </submittedName>
</protein>
<feature type="transmembrane region" description="Helical" evidence="1">
    <location>
        <begin position="6"/>
        <end position="28"/>
    </location>
</feature>
<feature type="transmembrane region" description="Helical" evidence="1">
    <location>
        <begin position="40"/>
        <end position="66"/>
    </location>
</feature>
<organism evidence="2 4">
    <name type="scientific">Medicago truncatula</name>
    <name type="common">Barrel medic</name>
    <name type="synonym">Medicago tribuloides</name>
    <dbReference type="NCBI Taxonomy" id="3880"/>
    <lineage>
        <taxon>Eukaryota</taxon>
        <taxon>Viridiplantae</taxon>
        <taxon>Streptophyta</taxon>
        <taxon>Embryophyta</taxon>
        <taxon>Tracheophyta</taxon>
        <taxon>Spermatophyta</taxon>
        <taxon>Magnoliopsida</taxon>
        <taxon>eudicotyledons</taxon>
        <taxon>Gunneridae</taxon>
        <taxon>Pentapetalae</taxon>
        <taxon>rosids</taxon>
        <taxon>fabids</taxon>
        <taxon>Fabales</taxon>
        <taxon>Fabaceae</taxon>
        <taxon>Papilionoideae</taxon>
        <taxon>50 kb inversion clade</taxon>
        <taxon>NPAAA clade</taxon>
        <taxon>Hologalegina</taxon>
        <taxon>IRL clade</taxon>
        <taxon>Trifolieae</taxon>
        <taxon>Medicago</taxon>
    </lineage>
</organism>
<dbReference type="PaxDb" id="3880-AET00673"/>
<sequence>MDDDSLVLSFFVIFNLMETICYSSSLSLRSGNQRSNRRRYGFCHWTIFVFFIPSSEVLLLVDVLIFV</sequence>
<evidence type="ECO:0000256" key="1">
    <source>
        <dbReference type="SAM" id="Phobius"/>
    </source>
</evidence>
<evidence type="ECO:0000313" key="4">
    <source>
        <dbReference type="Proteomes" id="UP000002051"/>
    </source>
</evidence>
<dbReference type="HOGENOM" id="CLU_2816294_0_0_1"/>
<gene>
    <name evidence="2" type="ordered locus">MTR_5g094650</name>
</gene>
<accession>G7K4F7</accession>
<reference evidence="2 4" key="1">
    <citation type="journal article" date="2011" name="Nature">
        <title>The Medicago genome provides insight into the evolution of rhizobial symbioses.</title>
        <authorList>
            <person name="Young N.D."/>
            <person name="Debelle F."/>
            <person name="Oldroyd G.E."/>
            <person name="Geurts R."/>
            <person name="Cannon S.B."/>
            <person name="Udvardi M.K."/>
            <person name="Benedito V.A."/>
            <person name="Mayer K.F."/>
            <person name="Gouzy J."/>
            <person name="Schoof H."/>
            <person name="Van de Peer Y."/>
            <person name="Proost S."/>
            <person name="Cook D.R."/>
            <person name="Meyers B.C."/>
            <person name="Spannagl M."/>
            <person name="Cheung F."/>
            <person name="De Mita S."/>
            <person name="Krishnakumar V."/>
            <person name="Gundlach H."/>
            <person name="Zhou S."/>
            <person name="Mudge J."/>
            <person name="Bharti A.K."/>
            <person name="Murray J.D."/>
            <person name="Naoumkina M.A."/>
            <person name="Rosen B."/>
            <person name="Silverstein K.A."/>
            <person name="Tang H."/>
            <person name="Rombauts S."/>
            <person name="Zhao P.X."/>
            <person name="Zhou P."/>
            <person name="Barbe V."/>
            <person name="Bardou P."/>
            <person name="Bechner M."/>
            <person name="Bellec A."/>
            <person name="Berger A."/>
            <person name="Berges H."/>
            <person name="Bidwell S."/>
            <person name="Bisseling T."/>
            <person name="Choisne N."/>
            <person name="Couloux A."/>
            <person name="Denny R."/>
            <person name="Deshpande S."/>
            <person name="Dai X."/>
            <person name="Doyle J.J."/>
            <person name="Dudez A.M."/>
            <person name="Farmer A.D."/>
            <person name="Fouteau S."/>
            <person name="Franken C."/>
            <person name="Gibelin C."/>
            <person name="Gish J."/>
            <person name="Goldstein S."/>
            <person name="Gonzalez A.J."/>
            <person name="Green P.J."/>
            <person name="Hallab A."/>
            <person name="Hartog M."/>
            <person name="Hua A."/>
            <person name="Humphray S.J."/>
            <person name="Jeong D.H."/>
            <person name="Jing Y."/>
            <person name="Jocker A."/>
            <person name="Kenton S.M."/>
            <person name="Kim D.J."/>
            <person name="Klee K."/>
            <person name="Lai H."/>
            <person name="Lang C."/>
            <person name="Lin S."/>
            <person name="Macmil S.L."/>
            <person name="Magdelenat G."/>
            <person name="Matthews L."/>
            <person name="McCorrison J."/>
            <person name="Monaghan E.L."/>
            <person name="Mun J.H."/>
            <person name="Najar F.Z."/>
            <person name="Nicholson C."/>
            <person name="Noirot C."/>
            <person name="O'Bleness M."/>
            <person name="Paule C.R."/>
            <person name="Poulain J."/>
            <person name="Prion F."/>
            <person name="Qin B."/>
            <person name="Qu C."/>
            <person name="Retzel E.F."/>
            <person name="Riddle C."/>
            <person name="Sallet E."/>
            <person name="Samain S."/>
            <person name="Samson N."/>
            <person name="Sanders I."/>
            <person name="Saurat O."/>
            <person name="Scarpelli C."/>
            <person name="Schiex T."/>
            <person name="Segurens B."/>
            <person name="Severin A.J."/>
            <person name="Sherrier D.J."/>
            <person name="Shi R."/>
            <person name="Sims S."/>
            <person name="Singer S.R."/>
            <person name="Sinharoy S."/>
            <person name="Sterck L."/>
            <person name="Viollet A."/>
            <person name="Wang B.B."/>
            <person name="Wang K."/>
            <person name="Wang M."/>
            <person name="Wang X."/>
            <person name="Warfsmann J."/>
            <person name="Weissenbach J."/>
            <person name="White D.D."/>
            <person name="White J.D."/>
            <person name="Wiley G.B."/>
            <person name="Wincker P."/>
            <person name="Xing Y."/>
            <person name="Yang L."/>
            <person name="Yao Z."/>
            <person name="Ying F."/>
            <person name="Zhai J."/>
            <person name="Zhou L."/>
            <person name="Zuber A."/>
            <person name="Denarie J."/>
            <person name="Dixon R.A."/>
            <person name="May G.D."/>
            <person name="Schwartz D.C."/>
            <person name="Rogers J."/>
            <person name="Quetier F."/>
            <person name="Town C.D."/>
            <person name="Roe B.A."/>
        </authorList>
    </citation>
    <scope>NUCLEOTIDE SEQUENCE [LARGE SCALE GENOMIC DNA]</scope>
    <source>
        <strain evidence="2">A17</strain>
        <strain evidence="3 4">cv. Jemalong A17</strain>
    </source>
</reference>
<dbReference type="AlphaFoldDB" id="G7K4F7"/>
<evidence type="ECO:0000313" key="3">
    <source>
        <dbReference type="EnsemblPlants" id="AET00673"/>
    </source>
</evidence>
<proteinExistence type="predicted"/>
<dbReference type="Proteomes" id="UP000002051">
    <property type="component" value="Chromosome 5"/>
</dbReference>
<evidence type="ECO:0000313" key="2">
    <source>
        <dbReference type="EMBL" id="AET00673.1"/>
    </source>
</evidence>
<reference evidence="2 4" key="2">
    <citation type="journal article" date="2014" name="BMC Genomics">
        <title>An improved genome release (version Mt4.0) for the model legume Medicago truncatula.</title>
        <authorList>
            <person name="Tang H."/>
            <person name="Krishnakumar V."/>
            <person name="Bidwell S."/>
            <person name="Rosen B."/>
            <person name="Chan A."/>
            <person name="Zhou S."/>
            <person name="Gentzbittel L."/>
            <person name="Childs K.L."/>
            <person name="Yandell M."/>
            <person name="Gundlach H."/>
            <person name="Mayer K.F."/>
            <person name="Schwartz D.C."/>
            <person name="Town C.D."/>
        </authorList>
    </citation>
    <scope>GENOME REANNOTATION</scope>
    <source>
        <strain evidence="3 4">cv. Jemalong A17</strain>
    </source>
</reference>
<name>G7K4F7_MEDTR</name>
<reference evidence="3" key="3">
    <citation type="submission" date="2015-04" db="UniProtKB">
        <authorList>
            <consortium name="EnsemblPlants"/>
        </authorList>
    </citation>
    <scope>IDENTIFICATION</scope>
    <source>
        <strain evidence="3">cv. Jemalong A17</strain>
    </source>
</reference>